<feature type="transmembrane region" description="Helical" evidence="1">
    <location>
        <begin position="12"/>
        <end position="32"/>
    </location>
</feature>
<gene>
    <name evidence="3" type="ORF">GCM10008983_05220</name>
</gene>
<evidence type="ECO:0000256" key="1">
    <source>
        <dbReference type="SAM" id="Phobius"/>
    </source>
</evidence>
<feature type="domain" description="YdbS-like PH" evidence="2">
    <location>
        <begin position="246"/>
        <end position="326"/>
    </location>
</feature>
<dbReference type="Pfam" id="PF03703">
    <property type="entry name" value="bPH_2"/>
    <property type="match status" value="3"/>
</dbReference>
<feature type="transmembrane region" description="Helical" evidence="1">
    <location>
        <begin position="211"/>
        <end position="234"/>
    </location>
</feature>
<dbReference type="EMBL" id="BAAADM010000008">
    <property type="protein sequence ID" value="GAA0431598.1"/>
    <property type="molecule type" value="Genomic_DNA"/>
</dbReference>
<name>A0ABP3IZ29_9BACI</name>
<comment type="caution">
    <text evidence="3">The sequence shown here is derived from an EMBL/GenBank/DDBJ whole genome shotgun (WGS) entry which is preliminary data.</text>
</comment>
<dbReference type="RefSeq" id="WP_343750995.1">
    <property type="nucleotide sequence ID" value="NZ_BAAADM010000008.1"/>
</dbReference>
<feature type="transmembrane region" description="Helical" evidence="1">
    <location>
        <begin position="38"/>
        <end position="61"/>
    </location>
</feature>
<keyword evidence="1" id="KW-1133">Transmembrane helix</keyword>
<dbReference type="PANTHER" id="PTHR34473">
    <property type="entry name" value="UPF0699 TRANSMEMBRANE PROTEIN YDBS"/>
    <property type="match status" value="1"/>
</dbReference>
<accession>A0ABP3IZ29</accession>
<feature type="transmembrane region" description="Helical" evidence="1">
    <location>
        <begin position="172"/>
        <end position="191"/>
    </location>
</feature>
<dbReference type="PIRSF" id="PIRSF026631">
    <property type="entry name" value="UCP026631"/>
    <property type="match status" value="1"/>
</dbReference>
<evidence type="ECO:0000259" key="2">
    <source>
        <dbReference type="Pfam" id="PF03703"/>
    </source>
</evidence>
<protein>
    <submittedName>
        <fullName evidence="3">PH domain-containing protein</fullName>
    </submittedName>
</protein>
<feature type="domain" description="YdbS-like PH" evidence="2">
    <location>
        <begin position="60"/>
        <end position="139"/>
    </location>
</feature>
<dbReference type="InterPro" id="IPR005182">
    <property type="entry name" value="YdbS-like_PH"/>
</dbReference>
<evidence type="ECO:0000313" key="4">
    <source>
        <dbReference type="Proteomes" id="UP001501459"/>
    </source>
</evidence>
<evidence type="ECO:0000313" key="3">
    <source>
        <dbReference type="EMBL" id="GAA0431598.1"/>
    </source>
</evidence>
<dbReference type="InterPro" id="IPR014529">
    <property type="entry name" value="UCP026631"/>
</dbReference>
<keyword evidence="1" id="KW-0812">Transmembrane</keyword>
<sequence>MSEAKRLHPAAILFNLIKTVRELFVVIIAGSISFWDNWLIFVPITAGFLILFLIIAILTWYRYTYRVENNELRIEYGILIRKKRFISKNRIQSIDLTSGVIHRIFGLTKVQIETAGTGTDAEASLSAVKLAEGKALRQELKTAEPTQNLDENAVHESEEAAKPSQTISFKRLFIAGTTSGSVGVIFTLAAAGLSELEQFIPESAFNSTMNWVIGFGFVIMIVLAVVGLLLLWLLGIAGTMIKNGNFTITKNDSDLFITRGLLEKKQLTIPLRRIQAVGIQESIIRQPLGYVTVFAEIAGGSMDDKEDFSSTLFPIMKRDEVESFLKTFVPDYAGIQQEPTPLPKRARKFYVFRASILFVILTLATGFWIPQFIWVPILLLAGSMGLGIWRHMDGGFRLDGDHVIIRHRSFSRNTVMMHHKRIQAFEKKQHKIQGSQQLATMRLSIIGTMGTGTHFAIKDLEESLTDKLADWYSRR</sequence>
<dbReference type="PANTHER" id="PTHR34473:SF2">
    <property type="entry name" value="UPF0699 TRANSMEMBRANE PROTEIN YDBT"/>
    <property type="match status" value="1"/>
</dbReference>
<organism evidence="3 4">
    <name type="scientific">Lentibacillus halophilus</name>
    <dbReference type="NCBI Taxonomy" id="295065"/>
    <lineage>
        <taxon>Bacteria</taxon>
        <taxon>Bacillati</taxon>
        <taxon>Bacillota</taxon>
        <taxon>Bacilli</taxon>
        <taxon>Bacillales</taxon>
        <taxon>Bacillaceae</taxon>
        <taxon>Lentibacillus</taxon>
    </lineage>
</organism>
<feature type="domain" description="YdbS-like PH" evidence="2">
    <location>
        <begin position="393"/>
        <end position="472"/>
    </location>
</feature>
<keyword evidence="4" id="KW-1185">Reference proteome</keyword>
<feature type="transmembrane region" description="Helical" evidence="1">
    <location>
        <begin position="373"/>
        <end position="389"/>
    </location>
</feature>
<proteinExistence type="predicted"/>
<dbReference type="Proteomes" id="UP001501459">
    <property type="component" value="Unassembled WGS sequence"/>
</dbReference>
<keyword evidence="1" id="KW-0472">Membrane</keyword>
<feature type="transmembrane region" description="Helical" evidence="1">
    <location>
        <begin position="350"/>
        <end position="367"/>
    </location>
</feature>
<reference evidence="4" key="1">
    <citation type="journal article" date="2019" name="Int. J. Syst. Evol. Microbiol.">
        <title>The Global Catalogue of Microorganisms (GCM) 10K type strain sequencing project: providing services to taxonomists for standard genome sequencing and annotation.</title>
        <authorList>
            <consortium name="The Broad Institute Genomics Platform"/>
            <consortium name="The Broad Institute Genome Sequencing Center for Infectious Disease"/>
            <person name="Wu L."/>
            <person name="Ma J."/>
        </authorList>
    </citation>
    <scope>NUCLEOTIDE SEQUENCE [LARGE SCALE GENOMIC DNA]</scope>
    <source>
        <strain evidence="4">JCM 12149</strain>
    </source>
</reference>